<name>A0A1I2AGN2_9BACT</name>
<sequence length="130" mass="15238">MNRQSVPPIFATITMGLEEGYTRKAIEKQEVISWLQKYQTNLLKEKKIGLSISLSHCEIVFGGQVEPHLRLRLINYPKFKMDAARFKEAVDNLTQQLMQVFKQNRMVIEYWDETVMFENSSDIDPLILQD</sequence>
<dbReference type="InParanoid" id="A0A1I2AGN2"/>
<dbReference type="eggNOG" id="ENOG5032TKQ">
    <property type="taxonomic scope" value="Bacteria"/>
</dbReference>
<keyword evidence="2" id="KW-1185">Reference proteome</keyword>
<protein>
    <submittedName>
        <fullName evidence="1">Uncharacterized protein</fullName>
    </submittedName>
</protein>
<dbReference type="EMBL" id="FONA01000011">
    <property type="protein sequence ID" value="SFE42143.1"/>
    <property type="molecule type" value="Genomic_DNA"/>
</dbReference>
<evidence type="ECO:0000313" key="2">
    <source>
        <dbReference type="Proteomes" id="UP000181976"/>
    </source>
</evidence>
<dbReference type="OrthoDB" id="1450356at2"/>
<reference evidence="1 2" key="1">
    <citation type="submission" date="2016-10" db="EMBL/GenBank/DDBJ databases">
        <authorList>
            <person name="de Groot N.N."/>
        </authorList>
    </citation>
    <scope>NUCLEOTIDE SEQUENCE [LARGE SCALE GENOMIC DNA]</scope>
    <source>
        <strain evidence="1 2">DSM 19012</strain>
    </source>
</reference>
<dbReference type="RefSeq" id="WP_138956834.1">
    <property type="nucleotide sequence ID" value="NZ_AFSL01000009.1"/>
</dbReference>
<dbReference type="AlphaFoldDB" id="A0A1I2AGN2"/>
<gene>
    <name evidence="1" type="ORF">SAMN05444380_11137</name>
</gene>
<dbReference type="Proteomes" id="UP000181976">
    <property type="component" value="Unassembled WGS sequence"/>
</dbReference>
<evidence type="ECO:0000313" key="1">
    <source>
        <dbReference type="EMBL" id="SFE42143.1"/>
    </source>
</evidence>
<accession>A0A1I2AGN2</accession>
<proteinExistence type="predicted"/>
<dbReference type="STRING" id="385682.SAMN05444380_11137"/>
<organism evidence="1 2">
    <name type="scientific">Thermophagus xiamenensis</name>
    <dbReference type="NCBI Taxonomy" id="385682"/>
    <lineage>
        <taxon>Bacteria</taxon>
        <taxon>Pseudomonadati</taxon>
        <taxon>Bacteroidota</taxon>
        <taxon>Bacteroidia</taxon>
        <taxon>Marinilabiliales</taxon>
        <taxon>Marinilabiliaceae</taxon>
        <taxon>Thermophagus</taxon>
    </lineage>
</organism>